<feature type="compositionally biased region" description="Low complexity" evidence="4">
    <location>
        <begin position="224"/>
        <end position="235"/>
    </location>
</feature>
<keyword evidence="1" id="KW-0479">Metal-binding</keyword>
<dbReference type="PANTHER" id="PTHR24206">
    <property type="entry name" value="OS06G0237300 PROTEIN"/>
    <property type="match status" value="1"/>
</dbReference>
<keyword evidence="2" id="KW-0862">Zinc</keyword>
<dbReference type="OrthoDB" id="6129702at2759"/>
<dbReference type="PROSITE" id="PS50023">
    <property type="entry name" value="LIM_DOMAIN_2"/>
    <property type="match status" value="1"/>
</dbReference>
<feature type="region of interest" description="Disordered" evidence="4">
    <location>
        <begin position="202"/>
        <end position="290"/>
    </location>
</feature>
<evidence type="ECO:0000256" key="2">
    <source>
        <dbReference type="ARBA" id="ARBA00022833"/>
    </source>
</evidence>
<dbReference type="Gene3D" id="2.10.110.10">
    <property type="entry name" value="Cysteine Rich Protein"/>
    <property type="match status" value="1"/>
</dbReference>
<name>A0A8J1YBN1_OWEFU</name>
<sequence>MYVGSGDGYCSSSGEESYTYYKPNSDEPVYDFTTPTNENALCRRCNKKVYPTEKMEIGISLHKYCFKCAECKVTLTLNTFKVGKANLNKEKDVFCIAHAPKLSQNMLDDQSLQIKAAANAQKLRPAPGSRIYDLPGWEYDHEAMEFSHAKHLDDRIKKGRKKHRIVDPNETDYEDVNDLEQLRGGVYKRPGISKVAAVLQNQLSGKGGKPPKKHEYMEPNDTFGAATNGNGYNNGESLYEPLRVARGETGKPNDPRVKPPDFNTPDPRSGAPLPPPNPPPMGRSNTDPRLAQLDAQMMAMNMNGGMPMNGHGMPMNG</sequence>
<feature type="compositionally biased region" description="Pro residues" evidence="4">
    <location>
        <begin position="272"/>
        <end position="281"/>
    </location>
</feature>
<evidence type="ECO:0000256" key="4">
    <source>
        <dbReference type="SAM" id="MobiDB-lite"/>
    </source>
</evidence>
<keyword evidence="3" id="KW-0440">LIM domain</keyword>
<accession>A0A8J1YBN1</accession>
<dbReference type="AlphaFoldDB" id="A0A8J1YBN1"/>
<dbReference type="GO" id="GO:0046872">
    <property type="term" value="F:metal ion binding"/>
    <property type="evidence" value="ECO:0007669"/>
    <property type="project" value="UniProtKB-KW"/>
</dbReference>
<feature type="compositionally biased region" description="Basic and acidic residues" evidence="4">
    <location>
        <begin position="243"/>
        <end position="259"/>
    </location>
</feature>
<dbReference type="EMBL" id="CAIIXF020000007">
    <property type="protein sequence ID" value="CAH1790288.1"/>
    <property type="molecule type" value="Genomic_DNA"/>
</dbReference>
<protein>
    <submittedName>
        <fullName evidence="5">Uncharacterized protein</fullName>
    </submittedName>
</protein>
<dbReference type="InterPro" id="IPR001781">
    <property type="entry name" value="Znf_LIM"/>
</dbReference>
<gene>
    <name evidence="5" type="ORF">OFUS_LOCUS15515</name>
</gene>
<evidence type="ECO:0000313" key="5">
    <source>
        <dbReference type="EMBL" id="CAH1790288.1"/>
    </source>
</evidence>
<feature type="non-terminal residue" evidence="5">
    <location>
        <position position="1"/>
    </location>
</feature>
<proteinExistence type="predicted"/>
<organism evidence="5 6">
    <name type="scientific">Owenia fusiformis</name>
    <name type="common">Polychaete worm</name>
    <dbReference type="NCBI Taxonomy" id="6347"/>
    <lineage>
        <taxon>Eukaryota</taxon>
        <taxon>Metazoa</taxon>
        <taxon>Spiralia</taxon>
        <taxon>Lophotrochozoa</taxon>
        <taxon>Annelida</taxon>
        <taxon>Polychaeta</taxon>
        <taxon>Sedentaria</taxon>
        <taxon>Canalipalpata</taxon>
        <taxon>Sabellida</taxon>
        <taxon>Oweniida</taxon>
        <taxon>Oweniidae</taxon>
        <taxon>Owenia</taxon>
    </lineage>
</organism>
<reference evidence="5" key="1">
    <citation type="submission" date="2022-03" db="EMBL/GenBank/DDBJ databases">
        <authorList>
            <person name="Martin C."/>
        </authorList>
    </citation>
    <scope>NUCLEOTIDE SEQUENCE</scope>
</reference>
<keyword evidence="6" id="KW-1185">Reference proteome</keyword>
<evidence type="ECO:0000313" key="6">
    <source>
        <dbReference type="Proteomes" id="UP000749559"/>
    </source>
</evidence>
<evidence type="ECO:0000256" key="3">
    <source>
        <dbReference type="ARBA" id="ARBA00023038"/>
    </source>
</evidence>
<dbReference type="SMART" id="SM00132">
    <property type="entry name" value="LIM"/>
    <property type="match status" value="1"/>
</dbReference>
<dbReference type="Proteomes" id="UP000749559">
    <property type="component" value="Unassembled WGS sequence"/>
</dbReference>
<evidence type="ECO:0000256" key="1">
    <source>
        <dbReference type="ARBA" id="ARBA00022723"/>
    </source>
</evidence>
<comment type="caution">
    <text evidence="5">The sequence shown here is derived from an EMBL/GenBank/DDBJ whole genome shotgun (WGS) entry which is preliminary data.</text>
</comment>